<comment type="caution">
    <text evidence="5">The sequence shown here is derived from an EMBL/GenBank/DDBJ whole genome shotgun (WGS) entry which is preliminary data.</text>
</comment>
<dbReference type="GO" id="GO:0030261">
    <property type="term" value="P:chromosome condensation"/>
    <property type="evidence" value="ECO:0007669"/>
    <property type="project" value="UniProtKB-KW"/>
</dbReference>
<evidence type="ECO:0000256" key="4">
    <source>
        <dbReference type="RuleBase" id="RU003939"/>
    </source>
</evidence>
<evidence type="ECO:0000256" key="2">
    <source>
        <dbReference type="ARBA" id="ARBA00023067"/>
    </source>
</evidence>
<dbReference type="GO" id="GO:0005829">
    <property type="term" value="C:cytosol"/>
    <property type="evidence" value="ECO:0007669"/>
    <property type="project" value="TreeGrafter"/>
</dbReference>
<accession>A0A4Y8L6W2</accession>
<dbReference type="PANTHER" id="PTHR33175">
    <property type="entry name" value="DNA-BINDING PROTEIN HU"/>
    <property type="match status" value="1"/>
</dbReference>
<dbReference type="STRING" id="1121485.GCA_000426485_01176"/>
<evidence type="ECO:0000313" key="6">
    <source>
        <dbReference type="Proteomes" id="UP000297861"/>
    </source>
</evidence>
<comment type="similarity">
    <text evidence="1 4">Belongs to the bacterial histone-like protein family.</text>
</comment>
<evidence type="ECO:0000313" key="5">
    <source>
        <dbReference type="EMBL" id="TFD97252.1"/>
    </source>
</evidence>
<dbReference type="Gene3D" id="4.10.520.10">
    <property type="entry name" value="IHF-like DNA-binding proteins"/>
    <property type="match status" value="1"/>
</dbReference>
<keyword evidence="2" id="KW-0226">DNA condensation</keyword>
<dbReference type="GO" id="GO:0003677">
    <property type="term" value="F:DNA binding"/>
    <property type="evidence" value="ECO:0007669"/>
    <property type="project" value="UniProtKB-KW"/>
</dbReference>
<dbReference type="PRINTS" id="PR01727">
    <property type="entry name" value="DNABINDINGHU"/>
</dbReference>
<dbReference type="CDD" id="cd13832">
    <property type="entry name" value="IHF"/>
    <property type="match status" value="1"/>
</dbReference>
<dbReference type="SUPFAM" id="SSF47729">
    <property type="entry name" value="IHF-like DNA-binding proteins"/>
    <property type="match status" value="1"/>
</dbReference>
<dbReference type="EMBL" id="SOML01000003">
    <property type="protein sequence ID" value="TFD97252.1"/>
    <property type="molecule type" value="Genomic_DNA"/>
</dbReference>
<keyword evidence="6" id="KW-1185">Reference proteome</keyword>
<dbReference type="Pfam" id="PF00216">
    <property type="entry name" value="Bac_DNA_binding"/>
    <property type="match status" value="1"/>
</dbReference>
<dbReference type="Proteomes" id="UP000297861">
    <property type="component" value="Unassembled WGS sequence"/>
</dbReference>
<proteinExistence type="inferred from homology"/>
<dbReference type="RefSeq" id="WP_026625377.1">
    <property type="nucleotide sequence ID" value="NZ_AP028867.1"/>
</dbReference>
<dbReference type="InterPro" id="IPR000119">
    <property type="entry name" value="Hist_DNA-bd"/>
</dbReference>
<dbReference type="SMART" id="SM00411">
    <property type="entry name" value="BHL"/>
    <property type="match status" value="1"/>
</dbReference>
<dbReference type="InterPro" id="IPR010992">
    <property type="entry name" value="IHF-like_DNA-bd_dom_sf"/>
</dbReference>
<dbReference type="AlphaFoldDB" id="A0A4Y8L6W2"/>
<organism evidence="5 6">
    <name type="scientific">Dysgonomonas capnocytophagoides</name>
    <dbReference type="NCBI Taxonomy" id="45254"/>
    <lineage>
        <taxon>Bacteria</taxon>
        <taxon>Pseudomonadati</taxon>
        <taxon>Bacteroidota</taxon>
        <taxon>Bacteroidia</taxon>
        <taxon>Bacteroidales</taxon>
        <taxon>Dysgonomonadaceae</taxon>
        <taxon>Dysgonomonas</taxon>
    </lineage>
</organism>
<keyword evidence="3 5" id="KW-0238">DNA-binding</keyword>
<dbReference type="OrthoDB" id="1095660at2"/>
<dbReference type="GO" id="GO:0030527">
    <property type="term" value="F:structural constituent of chromatin"/>
    <property type="evidence" value="ECO:0007669"/>
    <property type="project" value="InterPro"/>
</dbReference>
<sequence>MTNKELIAELSKRLDWTQNQTASVLEDAVSILNTNLANSNSINIQGFGLFETKRRQERVSVNPVSKQRFLVPPKITPAFRPGQVVKDKLKKLSDNEQ</sequence>
<reference evidence="5 6" key="1">
    <citation type="submission" date="2019-03" db="EMBL/GenBank/DDBJ databases">
        <title>San Antonio Military Medical Center submission to MRSN (WRAIR), pending publication.</title>
        <authorList>
            <person name="Blyth D.M."/>
            <person name="Mccarthy S.L."/>
            <person name="Schall S.E."/>
            <person name="Stam J.A."/>
            <person name="Ong A.C."/>
            <person name="Mcgann P.T."/>
        </authorList>
    </citation>
    <scope>NUCLEOTIDE SEQUENCE [LARGE SCALE GENOMIC DNA]</scope>
    <source>
        <strain evidence="5 6">MRSN571793</strain>
    </source>
</reference>
<name>A0A4Y8L6W2_9BACT</name>
<dbReference type="PANTHER" id="PTHR33175:SF3">
    <property type="entry name" value="DNA-BINDING PROTEIN HU-BETA"/>
    <property type="match status" value="1"/>
</dbReference>
<gene>
    <name evidence="5" type="ORF">E2605_06175</name>
</gene>
<evidence type="ECO:0000256" key="1">
    <source>
        <dbReference type="ARBA" id="ARBA00010529"/>
    </source>
</evidence>
<protein>
    <submittedName>
        <fullName evidence="5">HU family DNA-binding protein</fullName>
    </submittedName>
</protein>
<evidence type="ECO:0000256" key="3">
    <source>
        <dbReference type="ARBA" id="ARBA00023125"/>
    </source>
</evidence>